<accession>A0A327VRI2</accession>
<dbReference type="EMBL" id="QLMA01000008">
    <property type="protein sequence ID" value="RAJ76689.1"/>
    <property type="molecule type" value="Genomic_DNA"/>
</dbReference>
<organism evidence="1 2">
    <name type="scientific">Chitinophaga dinghuensis</name>
    <dbReference type="NCBI Taxonomy" id="1539050"/>
    <lineage>
        <taxon>Bacteria</taxon>
        <taxon>Pseudomonadati</taxon>
        <taxon>Bacteroidota</taxon>
        <taxon>Chitinophagia</taxon>
        <taxon>Chitinophagales</taxon>
        <taxon>Chitinophagaceae</taxon>
        <taxon>Chitinophaga</taxon>
    </lineage>
</organism>
<dbReference type="SUPFAM" id="SSF46955">
    <property type="entry name" value="Putative DNA-binding domain"/>
    <property type="match status" value="1"/>
</dbReference>
<protein>
    <recommendedName>
        <fullName evidence="3">Helix-turn-helix protein</fullName>
    </recommendedName>
</protein>
<dbReference type="Proteomes" id="UP000249819">
    <property type="component" value="Unassembled WGS sequence"/>
</dbReference>
<dbReference type="AlphaFoldDB" id="A0A327VRI2"/>
<dbReference type="PANTHER" id="PTHR34585:SF22">
    <property type="entry name" value="HELIX-TURN-HELIX DOMAIN-CONTAINING PROTEIN"/>
    <property type="match status" value="1"/>
</dbReference>
<name>A0A327VRI2_9BACT</name>
<dbReference type="InterPro" id="IPR009061">
    <property type="entry name" value="DNA-bd_dom_put_sf"/>
</dbReference>
<dbReference type="PANTHER" id="PTHR34585">
    <property type="match status" value="1"/>
</dbReference>
<proteinExistence type="predicted"/>
<evidence type="ECO:0008006" key="3">
    <source>
        <dbReference type="Google" id="ProtNLM"/>
    </source>
</evidence>
<gene>
    <name evidence="1" type="ORF">CLV59_108209</name>
</gene>
<evidence type="ECO:0000313" key="2">
    <source>
        <dbReference type="Proteomes" id="UP000249819"/>
    </source>
</evidence>
<keyword evidence="2" id="KW-1185">Reference proteome</keyword>
<evidence type="ECO:0000313" key="1">
    <source>
        <dbReference type="EMBL" id="RAJ76689.1"/>
    </source>
</evidence>
<comment type="caution">
    <text evidence="1">The sequence shown here is derived from an EMBL/GenBank/DDBJ whole genome shotgun (WGS) entry which is preliminary data.</text>
</comment>
<sequence length="121" mass="13880">MLQGVTYTPVTVFVFKKNILLLLYQTNINLMAAEILTREDLAIFKVELFKELREVIGSHPAQPRKWLKSYEVKDLLNISSGTLQNMRINGTLAYTKIGGLIFYDYEDIQKLMTATGPHKRS</sequence>
<reference evidence="1 2" key="1">
    <citation type="submission" date="2018-06" db="EMBL/GenBank/DDBJ databases">
        <title>Genomic Encyclopedia of Archaeal and Bacterial Type Strains, Phase II (KMG-II): from individual species to whole genera.</title>
        <authorList>
            <person name="Goeker M."/>
        </authorList>
    </citation>
    <scope>NUCLEOTIDE SEQUENCE [LARGE SCALE GENOMIC DNA]</scope>
    <source>
        <strain evidence="1 2">DSM 29821</strain>
    </source>
</reference>